<dbReference type="InterPro" id="IPR011989">
    <property type="entry name" value="ARM-like"/>
</dbReference>
<dbReference type="Gene3D" id="1.25.10.10">
    <property type="entry name" value="Leucine-rich Repeat Variant"/>
    <property type="match status" value="2"/>
</dbReference>
<reference evidence="3 4" key="2">
    <citation type="submission" date="2018-11" db="EMBL/GenBank/DDBJ databases">
        <authorList>
            <consortium name="Pathogen Informatics"/>
        </authorList>
    </citation>
    <scope>NUCLEOTIDE SEQUENCE [LARGE SCALE GENOMIC DNA]</scope>
</reference>
<dbReference type="PANTHER" id="PTHR21567">
    <property type="entry name" value="CLASP"/>
    <property type="match status" value="1"/>
</dbReference>
<evidence type="ECO:0000313" key="5">
    <source>
        <dbReference type="WBParaSite" id="TASK_0000456101-mRNA-1"/>
    </source>
</evidence>
<reference evidence="5" key="1">
    <citation type="submission" date="2016-04" db="UniProtKB">
        <authorList>
            <consortium name="WormBaseParasite"/>
        </authorList>
    </citation>
    <scope>IDENTIFICATION</scope>
</reference>
<sequence length="917" mass="100174">MKSAKVQRDDDDNEGLLWNHFSTDFESSSFLLSEELFEKINALASGDLAGKLAHNVAADVARRMETCLRDFVVVVTAGEKSGEELLVRTPQVTVICAIMELLMMDSDFTLLLLGLKSFTNLIAAIIESKPRRISQRDFDTLLINQSGDGYCWILHLATSFLRIALSDSKRLVRTAGSQLVAKLLRLPKGSKSIVRDLAVPILSCHDDNLKTLETVTSRLRREAIDCVTTVLLLSPASDLNFNGIVDSVIVPGLKDSKHLVRSSALDCLAVAVKLESDALISRVESQLPLLNRNNNAKREERKGGQEELSNHQTAASLRSIVFQRHLPYINSQFRLVRPSRLGSTVEMSAVGQVNCEPSSSISASHEMVLFQSPKRSISSRNPSNKSLELTSQAEIRRSLNPSGTSYCEDNQAAESRVGATCEGDDAGSVRVIANSLTIPPSTSDNCVVGNRKLINTIDPPESSCKFLQFLSRFSRGSNPFLLSPPSIPSCLSTSRASLSQHHQSPKFDQSPSCGKKSHSPTDFHNLHSGPLRGHHELAKNMMLSSPDCGSQYPHVDVVGRSMHPIGTRVRQRSPDSASREVALSHLSQNHPSVIDSGKYRGVTSALSLIASTEWEDKVDGLLSLSTLALKHPTAFSDSHDTYSAVIHAVTSECRNLRSQVSRQAVKTIADLFRGLGRLLDAHVDTCVRVLLVKTGEASAAFLRGEVAIALSDLVRSVNPNRALIALFQHGLGHKNAAVRRQCAIQASYLIESLGPSRVLQTANQRGNLSSWGSMTTVCGSAGSTPNVNASATAITSASSQAITERVIVALGKFLLDSNQETRYYGRRILATLQQSPDFERTLTRYLSGQMLRAVREATDYLQAKVINRTNFWEASRQLVVPPIRSAANSPELYVNFPLLTELDDPAIQIERPAAITY</sequence>
<dbReference type="InterPro" id="IPR034085">
    <property type="entry name" value="TOG"/>
</dbReference>
<dbReference type="GO" id="GO:0005881">
    <property type="term" value="C:cytoplasmic microtubule"/>
    <property type="evidence" value="ECO:0007669"/>
    <property type="project" value="TreeGrafter"/>
</dbReference>
<dbReference type="SUPFAM" id="SSF48371">
    <property type="entry name" value="ARM repeat"/>
    <property type="match status" value="1"/>
</dbReference>
<feature type="region of interest" description="Disordered" evidence="1">
    <location>
        <begin position="291"/>
        <end position="312"/>
    </location>
</feature>
<dbReference type="InterPro" id="IPR016024">
    <property type="entry name" value="ARM-type_fold"/>
</dbReference>
<name>A0A158R7Y1_TAEAS</name>
<feature type="region of interest" description="Disordered" evidence="1">
    <location>
        <begin position="492"/>
        <end position="522"/>
    </location>
</feature>
<feature type="compositionally biased region" description="Basic and acidic residues" evidence="1">
    <location>
        <begin position="296"/>
        <end position="309"/>
    </location>
</feature>
<proteinExistence type="predicted"/>
<dbReference type="GO" id="GO:0000226">
    <property type="term" value="P:microtubule cytoskeleton organization"/>
    <property type="evidence" value="ECO:0007669"/>
    <property type="project" value="TreeGrafter"/>
</dbReference>
<organism evidence="5">
    <name type="scientific">Taenia asiatica</name>
    <name type="common">Asian tapeworm</name>
    <dbReference type="NCBI Taxonomy" id="60517"/>
    <lineage>
        <taxon>Eukaryota</taxon>
        <taxon>Metazoa</taxon>
        <taxon>Spiralia</taxon>
        <taxon>Lophotrochozoa</taxon>
        <taxon>Platyhelminthes</taxon>
        <taxon>Cestoda</taxon>
        <taxon>Eucestoda</taxon>
        <taxon>Cyclophyllidea</taxon>
        <taxon>Taeniidae</taxon>
        <taxon>Taenia</taxon>
    </lineage>
</organism>
<gene>
    <name evidence="3" type="ORF">TASK_LOCUS4562</name>
</gene>
<accession>A0A158R7Y1</accession>
<keyword evidence="4" id="KW-1185">Reference proteome</keyword>
<evidence type="ECO:0000313" key="3">
    <source>
        <dbReference type="EMBL" id="VDK33636.1"/>
    </source>
</evidence>
<evidence type="ECO:0000259" key="2">
    <source>
        <dbReference type="SMART" id="SM01349"/>
    </source>
</evidence>
<feature type="compositionally biased region" description="Polar residues" evidence="1">
    <location>
        <begin position="495"/>
        <end position="512"/>
    </location>
</feature>
<dbReference type="Proteomes" id="UP000282613">
    <property type="component" value="Unassembled WGS sequence"/>
</dbReference>
<dbReference type="WBParaSite" id="TASK_0000456101-mRNA-1">
    <property type="protein sequence ID" value="TASK_0000456101-mRNA-1"/>
    <property type="gene ID" value="TASK_0000456101"/>
</dbReference>
<dbReference type="PANTHER" id="PTHR21567:SF87">
    <property type="entry name" value="CRESCERIN-LIKE PROTEIN CHE-12"/>
    <property type="match status" value="1"/>
</dbReference>
<dbReference type="AlphaFoldDB" id="A0A158R7Y1"/>
<dbReference type="SMART" id="SM01349">
    <property type="entry name" value="TOG"/>
    <property type="match status" value="1"/>
</dbReference>
<feature type="domain" description="TOG" evidence="2">
    <location>
        <begin position="588"/>
        <end position="830"/>
    </location>
</feature>
<dbReference type="EMBL" id="UYRS01018357">
    <property type="protein sequence ID" value="VDK33636.1"/>
    <property type="molecule type" value="Genomic_DNA"/>
</dbReference>
<protein>
    <submittedName>
        <fullName evidence="5">TOG domain-containing protein</fullName>
    </submittedName>
</protein>
<dbReference type="GO" id="GO:0008017">
    <property type="term" value="F:microtubule binding"/>
    <property type="evidence" value="ECO:0007669"/>
    <property type="project" value="TreeGrafter"/>
</dbReference>
<dbReference type="OrthoDB" id="63891at2759"/>
<evidence type="ECO:0000313" key="4">
    <source>
        <dbReference type="Proteomes" id="UP000282613"/>
    </source>
</evidence>
<evidence type="ECO:0000256" key="1">
    <source>
        <dbReference type="SAM" id="MobiDB-lite"/>
    </source>
</evidence>